<dbReference type="STRING" id="1802274.A3J58_02625"/>
<proteinExistence type="predicted"/>
<dbReference type="Proteomes" id="UP000178510">
    <property type="component" value="Unassembled WGS sequence"/>
</dbReference>
<accession>A0A1G2KTQ4</accession>
<comment type="caution">
    <text evidence="1">The sequence shown here is derived from an EMBL/GenBank/DDBJ whole genome shotgun (WGS) entry which is preliminary data.</text>
</comment>
<sequence>MKTILIPVTTNFFSRNFLRTDAYGQLRASGAYIVLLVPPRRLAYYRSEFSASHTRIEAMPDVRTWIEDVFLFVETASIHSRTEEMLQFTELYRRGARRAVLVRYAVFVVRRACWVLGRFSWWRMLVRRAYFLIPHSAAVAVLTHYRPDLVFAPAMIGGDYPFLKEAKRQGIKTAGMVLSWDNLFSKTLLRVHPDRLLVHTEYLKDQAVNLGDFPARGIEITGVPQYDRYFQRKSTVSRERFITALGGDPAKKLILYAFSGKSGIGIEFEVVKILHEIIKGGELGEDVEVLLRPYPRYDFPEEKLERMRRDYGFLAAPAVAHIGDGKDDWEFDGASADFLHATLAHADVVFTMYSTFFIEAAIFDKPILAVAFDGLKKRDYWNSAARFFEWEHLARLMRFKAMDVITDREEMARAIRTALKNPEAHAGGRSEIVRDQCGYTDGRAGERVAASLTRMLN</sequence>
<name>A0A1G2KTQ4_9BACT</name>
<evidence type="ECO:0008006" key="3">
    <source>
        <dbReference type="Google" id="ProtNLM"/>
    </source>
</evidence>
<dbReference type="SUPFAM" id="SSF53756">
    <property type="entry name" value="UDP-Glycosyltransferase/glycogen phosphorylase"/>
    <property type="match status" value="1"/>
</dbReference>
<dbReference type="GO" id="GO:0016020">
    <property type="term" value="C:membrane"/>
    <property type="evidence" value="ECO:0007669"/>
    <property type="project" value="InterPro"/>
</dbReference>
<dbReference type="Pfam" id="PF04464">
    <property type="entry name" value="Glyphos_transf"/>
    <property type="match status" value="1"/>
</dbReference>
<gene>
    <name evidence="1" type="ORF">A3J58_02625</name>
</gene>
<dbReference type="AlphaFoldDB" id="A0A1G2KTQ4"/>
<reference evidence="1 2" key="1">
    <citation type="journal article" date="2016" name="Nat. Commun.">
        <title>Thousands of microbial genomes shed light on interconnected biogeochemical processes in an aquifer system.</title>
        <authorList>
            <person name="Anantharaman K."/>
            <person name="Brown C.T."/>
            <person name="Hug L.A."/>
            <person name="Sharon I."/>
            <person name="Castelle C.J."/>
            <person name="Probst A.J."/>
            <person name="Thomas B.C."/>
            <person name="Singh A."/>
            <person name="Wilkins M.J."/>
            <person name="Karaoz U."/>
            <person name="Brodie E.L."/>
            <person name="Williams K.H."/>
            <person name="Hubbard S.S."/>
            <person name="Banfield J.F."/>
        </authorList>
    </citation>
    <scope>NUCLEOTIDE SEQUENCE [LARGE SCALE GENOMIC DNA]</scope>
</reference>
<dbReference type="InterPro" id="IPR043148">
    <property type="entry name" value="TagF_C"/>
</dbReference>
<protein>
    <recommendedName>
        <fullName evidence="3">Glycosyltransferase subfamily 4-like N-terminal domain-containing protein</fullName>
    </recommendedName>
</protein>
<dbReference type="EMBL" id="MHQM01000039">
    <property type="protein sequence ID" value="OHA02733.1"/>
    <property type="molecule type" value="Genomic_DNA"/>
</dbReference>
<evidence type="ECO:0000313" key="2">
    <source>
        <dbReference type="Proteomes" id="UP000178510"/>
    </source>
</evidence>
<dbReference type="Gene3D" id="3.40.50.12580">
    <property type="match status" value="1"/>
</dbReference>
<dbReference type="InterPro" id="IPR007554">
    <property type="entry name" value="Glycerophosphate_synth"/>
</dbReference>
<evidence type="ECO:0000313" key="1">
    <source>
        <dbReference type="EMBL" id="OHA02733.1"/>
    </source>
</evidence>
<organism evidence="1 2">
    <name type="scientific">Candidatus Sungbacteria bacterium RIFCSPHIGHO2_02_FULL_52_23</name>
    <dbReference type="NCBI Taxonomy" id="1802274"/>
    <lineage>
        <taxon>Bacteria</taxon>
        <taxon>Candidatus Sungiibacteriota</taxon>
    </lineage>
</organism>
<dbReference type="GO" id="GO:0047355">
    <property type="term" value="F:CDP-glycerol glycerophosphotransferase activity"/>
    <property type="evidence" value="ECO:0007669"/>
    <property type="project" value="InterPro"/>
</dbReference>